<comment type="caution">
    <text evidence="1">The sequence shown here is derived from an EMBL/GenBank/DDBJ whole genome shotgun (WGS) entry which is preliminary data.</text>
</comment>
<sequence length="19" mass="1908">MLPVTVAGTTSPPPDPGDR</sequence>
<name>A0A392VRS8_9FABA</name>
<dbReference type="AlphaFoldDB" id="A0A392VRS8"/>
<dbReference type="EMBL" id="LXQA011237060">
    <property type="protein sequence ID" value="MCI90172.1"/>
    <property type="molecule type" value="Genomic_DNA"/>
</dbReference>
<protein>
    <submittedName>
        <fullName evidence="1">Uncharacterized protein</fullName>
    </submittedName>
</protein>
<accession>A0A392VRS8</accession>
<keyword evidence="2" id="KW-1185">Reference proteome</keyword>
<feature type="non-terminal residue" evidence="1">
    <location>
        <position position="19"/>
    </location>
</feature>
<dbReference type="Proteomes" id="UP000265520">
    <property type="component" value="Unassembled WGS sequence"/>
</dbReference>
<organism evidence="1 2">
    <name type="scientific">Trifolium medium</name>
    <dbReference type="NCBI Taxonomy" id="97028"/>
    <lineage>
        <taxon>Eukaryota</taxon>
        <taxon>Viridiplantae</taxon>
        <taxon>Streptophyta</taxon>
        <taxon>Embryophyta</taxon>
        <taxon>Tracheophyta</taxon>
        <taxon>Spermatophyta</taxon>
        <taxon>Magnoliopsida</taxon>
        <taxon>eudicotyledons</taxon>
        <taxon>Gunneridae</taxon>
        <taxon>Pentapetalae</taxon>
        <taxon>rosids</taxon>
        <taxon>fabids</taxon>
        <taxon>Fabales</taxon>
        <taxon>Fabaceae</taxon>
        <taxon>Papilionoideae</taxon>
        <taxon>50 kb inversion clade</taxon>
        <taxon>NPAAA clade</taxon>
        <taxon>Hologalegina</taxon>
        <taxon>IRL clade</taxon>
        <taxon>Trifolieae</taxon>
        <taxon>Trifolium</taxon>
    </lineage>
</organism>
<evidence type="ECO:0000313" key="2">
    <source>
        <dbReference type="Proteomes" id="UP000265520"/>
    </source>
</evidence>
<reference evidence="1 2" key="1">
    <citation type="journal article" date="2018" name="Front. Plant Sci.">
        <title>Red Clover (Trifolium pratense) and Zigzag Clover (T. medium) - A Picture of Genomic Similarities and Differences.</title>
        <authorList>
            <person name="Dluhosova J."/>
            <person name="Istvanek J."/>
            <person name="Nedelnik J."/>
            <person name="Repkova J."/>
        </authorList>
    </citation>
    <scope>NUCLEOTIDE SEQUENCE [LARGE SCALE GENOMIC DNA]</scope>
    <source>
        <strain evidence="2">cv. 10/8</strain>
        <tissue evidence="1">Leaf</tissue>
    </source>
</reference>
<proteinExistence type="predicted"/>
<evidence type="ECO:0000313" key="1">
    <source>
        <dbReference type="EMBL" id="MCI90172.1"/>
    </source>
</evidence>